<dbReference type="Proteomes" id="UP000554482">
    <property type="component" value="Unassembled WGS sequence"/>
</dbReference>
<gene>
    <name evidence="1" type="ORF">FRX31_019679</name>
</gene>
<proteinExistence type="predicted"/>
<organism evidence="1 2">
    <name type="scientific">Thalictrum thalictroides</name>
    <name type="common">Rue-anemone</name>
    <name type="synonym">Anemone thalictroides</name>
    <dbReference type="NCBI Taxonomy" id="46969"/>
    <lineage>
        <taxon>Eukaryota</taxon>
        <taxon>Viridiplantae</taxon>
        <taxon>Streptophyta</taxon>
        <taxon>Embryophyta</taxon>
        <taxon>Tracheophyta</taxon>
        <taxon>Spermatophyta</taxon>
        <taxon>Magnoliopsida</taxon>
        <taxon>Ranunculales</taxon>
        <taxon>Ranunculaceae</taxon>
        <taxon>Thalictroideae</taxon>
        <taxon>Thalictrum</taxon>
    </lineage>
</organism>
<protein>
    <submittedName>
        <fullName evidence="1">Uncharacterized protein</fullName>
    </submittedName>
</protein>
<accession>A0A7J6W343</accession>
<evidence type="ECO:0000313" key="1">
    <source>
        <dbReference type="EMBL" id="KAF5190735.1"/>
    </source>
</evidence>
<reference evidence="1 2" key="1">
    <citation type="submission" date="2020-06" db="EMBL/GenBank/DDBJ databases">
        <title>Transcriptomic and genomic resources for Thalictrum thalictroides and T. hernandezii: Facilitating candidate gene discovery in an emerging model plant lineage.</title>
        <authorList>
            <person name="Arias T."/>
            <person name="Riano-Pachon D.M."/>
            <person name="Di Stilio V.S."/>
        </authorList>
    </citation>
    <scope>NUCLEOTIDE SEQUENCE [LARGE SCALE GENOMIC DNA]</scope>
    <source>
        <strain evidence="2">cv. WT478/WT964</strain>
        <tissue evidence="1">Leaves</tissue>
    </source>
</reference>
<sequence>MKFAWRGKFIARFEHGFLTQPVVATLNEHHSSVGLLELLLEGHPHYSNLGCLVDSVIPALVGLPGLSSFDFLPPDLSNGSAYLVTVVVVFTISLSAQISGNLSSNHEIQKGRCCQVLSSY</sequence>
<comment type="caution">
    <text evidence="1">The sequence shown here is derived from an EMBL/GenBank/DDBJ whole genome shotgun (WGS) entry which is preliminary data.</text>
</comment>
<dbReference type="EMBL" id="JABWDY010023692">
    <property type="protein sequence ID" value="KAF5190735.1"/>
    <property type="molecule type" value="Genomic_DNA"/>
</dbReference>
<dbReference type="AlphaFoldDB" id="A0A7J6W343"/>
<name>A0A7J6W343_THATH</name>
<keyword evidence="2" id="KW-1185">Reference proteome</keyword>
<evidence type="ECO:0000313" key="2">
    <source>
        <dbReference type="Proteomes" id="UP000554482"/>
    </source>
</evidence>